<sequence>MAAATDSAVPPLLSTPEFDFDGMQACCARIQAACAKILADLETKREEEGHQPVAAASPPAPPTTAPSPTLMTPPDGAKTLPNPCCIVRCIMHGQVDAPAILGGREESLWHAGSLPWPRDSLTWGC</sequence>
<reference evidence="2" key="1">
    <citation type="submission" date="2014-09" db="EMBL/GenBank/DDBJ databases">
        <authorList>
            <person name="Magalhaes I.L.F."/>
            <person name="Oliveira U."/>
            <person name="Santos F.R."/>
            <person name="Vidigal T.H.D.A."/>
            <person name="Brescovit A.D."/>
            <person name="Santos A.J."/>
        </authorList>
    </citation>
    <scope>NUCLEOTIDE SEQUENCE</scope>
    <source>
        <tissue evidence="2">Shoot tissue taken approximately 20 cm above the soil surface</tissue>
    </source>
</reference>
<organism evidence="2">
    <name type="scientific">Arundo donax</name>
    <name type="common">Giant reed</name>
    <name type="synonym">Donax arundinaceus</name>
    <dbReference type="NCBI Taxonomy" id="35708"/>
    <lineage>
        <taxon>Eukaryota</taxon>
        <taxon>Viridiplantae</taxon>
        <taxon>Streptophyta</taxon>
        <taxon>Embryophyta</taxon>
        <taxon>Tracheophyta</taxon>
        <taxon>Spermatophyta</taxon>
        <taxon>Magnoliopsida</taxon>
        <taxon>Liliopsida</taxon>
        <taxon>Poales</taxon>
        <taxon>Poaceae</taxon>
        <taxon>PACMAD clade</taxon>
        <taxon>Arundinoideae</taxon>
        <taxon>Arundineae</taxon>
        <taxon>Arundo</taxon>
    </lineage>
</organism>
<protein>
    <submittedName>
        <fullName evidence="2">Uncharacterized protein</fullName>
    </submittedName>
</protein>
<proteinExistence type="predicted"/>
<feature type="region of interest" description="Disordered" evidence="1">
    <location>
        <begin position="45"/>
        <end position="74"/>
    </location>
</feature>
<dbReference type="EMBL" id="GBRH01282946">
    <property type="protein sequence ID" value="JAD14949.1"/>
    <property type="molecule type" value="Transcribed_RNA"/>
</dbReference>
<accession>A0A0A8XNG7</accession>
<name>A0A0A8XNG7_ARUDO</name>
<reference evidence="2" key="2">
    <citation type="journal article" date="2015" name="Data Brief">
        <title>Shoot transcriptome of the giant reed, Arundo donax.</title>
        <authorList>
            <person name="Barrero R.A."/>
            <person name="Guerrero F.D."/>
            <person name="Moolhuijzen P."/>
            <person name="Goolsby J.A."/>
            <person name="Tidwell J."/>
            <person name="Bellgard S.E."/>
            <person name="Bellgard M.I."/>
        </authorList>
    </citation>
    <scope>NUCLEOTIDE SEQUENCE</scope>
    <source>
        <tissue evidence="2">Shoot tissue taken approximately 20 cm above the soil surface</tissue>
    </source>
</reference>
<evidence type="ECO:0000313" key="2">
    <source>
        <dbReference type="EMBL" id="JAD14949.1"/>
    </source>
</evidence>
<evidence type="ECO:0000256" key="1">
    <source>
        <dbReference type="SAM" id="MobiDB-lite"/>
    </source>
</evidence>
<dbReference type="AlphaFoldDB" id="A0A0A8XNG7"/>